<protein>
    <recommendedName>
        <fullName evidence="8">Helicase SNF2</fullName>
    </recommendedName>
</protein>
<dbReference type="CDD" id="cd18012">
    <property type="entry name" value="DEXQc_arch_SWI2_SNF2"/>
    <property type="match status" value="1"/>
</dbReference>
<evidence type="ECO:0000259" key="3">
    <source>
        <dbReference type="PROSITE" id="PS50966"/>
    </source>
</evidence>
<sequence length="1250" mass="143774">MSLPALLRFIYNHGSGQVITRGKKIFFNRGVSLLDTDYHIEQVRFRVRNDVYNNHYTVTVSKFLQPDQVSVRCQCPYNLGEICRHEVAALMHLNDLIQSGFFQNTQVRYQQHHTVVRMRDINLPMLRMFTNEDMMQRATELASQRVCEVLSAKNEKVTGRLQLEEDAEPREIVLLQNEDRYFDTSCSCSETAYPVCIHKLTLFVQLHNEHGSQYFRGLQNWDEQKNKLLRLYGYSLNDDLEGKFEFIYQDGKPFLRVLDPSIKKIGAAPAPVVPVVQEAEPEKEEEEDETRSLGLVLEAATEWYPHCSVQLVMGNADEERQAFTGPIERVDLQKYLNVDAFEPHEREWIALARKAAPEELVRYLKKSLPFGDFIGDYNAVLKDKPEAELFHPIWEYLLPKYKSLFEQSHDSGLCFVHLPGKSFSTKGLMPVRFAAEPALPLLKVSRQGKKYRVTLGWQLGEELVAYKEVRSLNSALLERNGVLYAVQTIDEIAIIEAIGPDGILNLEAGAWPEFLKEKLVPWKKIVPVDFPADMVQIQEDIPVQFRLYLFEQGESLHMKPAFLYGNMEARMGDPVELTEAKDGMVEIILRDTVRETEFCNMLQGLHENMLYSMREKQFYIHSKNVLKATWAPNFNARMQEWDVQLLGYDNLKNLRVNRNIPEAKISISSNIDWFETTLNIAFGDQVVSIAEVKKALARKENFVKLPDGTVGVLPENMLQKFTLLTKMGEIDGNKLKVRKIHFSILDELLSEVDETSLQEELESKKETLDRIIDNDYSNIQAPESLKAVLRPYQLAGFQWLMFLKEAGWGGILADDMGLGKTVQTLSWLSHYKKEHPEAKFLVVCPTTLTYNWEKEIQKFTPHITALIHHGPKRASNPAAFEQIDVVITSYGTIRSDIKMFADMEFDYVVLDESQAIKNPKSLATKAVSLLKAKYRLALSGTPIQNNTFDLYAQMNFLNPGMLGSRDFFMNEFAVPIDKFQEKDAKDQLRKLVYPFMLRRTKDQVARDLPEKTETVLYCEMGKDQRKVYEAYRSSYQSKILGMIDEQGLQKSQFHILQGLTRLRQICDSPAIVNDGEKYENHSVKLEELTRELVENTGNHKALVFSQFLGMLSLIRDELKAQNIPFVYFDGGTSSADREKAIREFQENDACKVFLISLKAGGVGLNLTAADYVYIVDPWWNPAVEQQAIDRTHRIGQTKSVFAYRFICKDTIEEKMLLLQERKRLLAEDLITDDSAIMKRLTREDIAFLFS</sequence>
<dbReference type="PROSITE" id="PS51192">
    <property type="entry name" value="HELICASE_ATP_BIND_1"/>
    <property type="match status" value="1"/>
</dbReference>
<keyword evidence="2" id="KW-0862">Zinc</keyword>
<evidence type="ECO:0000259" key="4">
    <source>
        <dbReference type="PROSITE" id="PS51192"/>
    </source>
</evidence>
<name>A0ABP8MXP6_9BACT</name>
<dbReference type="InterPro" id="IPR007527">
    <property type="entry name" value="Znf_SWIM"/>
</dbReference>
<dbReference type="SMART" id="SM00490">
    <property type="entry name" value="HELICc"/>
    <property type="match status" value="1"/>
</dbReference>
<feature type="domain" description="SWIM-type" evidence="3">
    <location>
        <begin position="58"/>
        <end position="94"/>
    </location>
</feature>
<keyword evidence="1" id="KW-0378">Hydrolase</keyword>
<keyword evidence="2" id="KW-0479">Metal-binding</keyword>
<dbReference type="Pfam" id="PF00176">
    <property type="entry name" value="SNF2-rel_dom"/>
    <property type="match status" value="1"/>
</dbReference>
<reference evidence="7" key="1">
    <citation type="journal article" date="2019" name="Int. J. Syst. Evol. Microbiol.">
        <title>The Global Catalogue of Microorganisms (GCM) 10K type strain sequencing project: providing services to taxonomists for standard genome sequencing and annotation.</title>
        <authorList>
            <consortium name="The Broad Institute Genomics Platform"/>
            <consortium name="The Broad Institute Genome Sequencing Center for Infectious Disease"/>
            <person name="Wu L."/>
            <person name="Ma J."/>
        </authorList>
    </citation>
    <scope>NUCLEOTIDE SEQUENCE [LARGE SCALE GENOMIC DNA]</scope>
    <source>
        <strain evidence="7">JCM 31921</strain>
    </source>
</reference>
<feature type="domain" description="Helicase C-terminal" evidence="5">
    <location>
        <begin position="1084"/>
        <end position="1241"/>
    </location>
</feature>
<evidence type="ECO:0000256" key="2">
    <source>
        <dbReference type="PROSITE-ProRule" id="PRU00325"/>
    </source>
</evidence>
<dbReference type="Proteomes" id="UP001501410">
    <property type="component" value="Unassembled WGS sequence"/>
</dbReference>
<accession>A0ABP8MXP6</accession>
<comment type="caution">
    <text evidence="6">The sequence shown here is derived from an EMBL/GenBank/DDBJ whole genome shotgun (WGS) entry which is preliminary data.</text>
</comment>
<dbReference type="InterPro" id="IPR027417">
    <property type="entry name" value="P-loop_NTPase"/>
</dbReference>
<dbReference type="SMART" id="SM00487">
    <property type="entry name" value="DEXDc"/>
    <property type="match status" value="1"/>
</dbReference>
<dbReference type="Pfam" id="PF08455">
    <property type="entry name" value="SNF2_assoc"/>
    <property type="match status" value="1"/>
</dbReference>
<organism evidence="6 7">
    <name type="scientific">Rurimicrobium arvi</name>
    <dbReference type="NCBI Taxonomy" id="2049916"/>
    <lineage>
        <taxon>Bacteria</taxon>
        <taxon>Pseudomonadati</taxon>
        <taxon>Bacteroidota</taxon>
        <taxon>Chitinophagia</taxon>
        <taxon>Chitinophagales</taxon>
        <taxon>Chitinophagaceae</taxon>
        <taxon>Rurimicrobium</taxon>
    </lineage>
</organism>
<dbReference type="InterPro" id="IPR014001">
    <property type="entry name" value="Helicase_ATP-bd"/>
</dbReference>
<evidence type="ECO:0000256" key="1">
    <source>
        <dbReference type="ARBA" id="ARBA00022801"/>
    </source>
</evidence>
<gene>
    <name evidence="6" type="ORF">GCM10023092_22170</name>
</gene>
<feature type="domain" description="Helicase ATP-binding" evidence="4">
    <location>
        <begin position="801"/>
        <end position="960"/>
    </location>
</feature>
<dbReference type="Gene3D" id="3.40.50.300">
    <property type="entry name" value="P-loop containing nucleotide triphosphate hydrolases"/>
    <property type="match status" value="1"/>
</dbReference>
<dbReference type="InterPro" id="IPR013663">
    <property type="entry name" value="Helicase_SWF/SNF/SWI_bac"/>
</dbReference>
<evidence type="ECO:0000313" key="7">
    <source>
        <dbReference type="Proteomes" id="UP001501410"/>
    </source>
</evidence>
<evidence type="ECO:0008006" key="8">
    <source>
        <dbReference type="Google" id="ProtNLM"/>
    </source>
</evidence>
<dbReference type="EMBL" id="BAABEZ010000022">
    <property type="protein sequence ID" value="GAA4456638.1"/>
    <property type="molecule type" value="Genomic_DNA"/>
</dbReference>
<dbReference type="PROSITE" id="PS50966">
    <property type="entry name" value="ZF_SWIM"/>
    <property type="match status" value="2"/>
</dbReference>
<evidence type="ECO:0000259" key="5">
    <source>
        <dbReference type="PROSITE" id="PS51194"/>
    </source>
</evidence>
<feature type="domain" description="SWIM-type" evidence="3">
    <location>
        <begin position="171"/>
        <end position="207"/>
    </location>
</feature>
<dbReference type="InterPro" id="IPR049730">
    <property type="entry name" value="SNF2/RAD54-like_C"/>
</dbReference>
<dbReference type="PANTHER" id="PTHR10799">
    <property type="entry name" value="SNF2/RAD54 HELICASE FAMILY"/>
    <property type="match status" value="1"/>
</dbReference>
<dbReference type="Gene3D" id="3.40.50.10810">
    <property type="entry name" value="Tandem AAA-ATPase domain"/>
    <property type="match status" value="1"/>
</dbReference>
<keyword evidence="7" id="KW-1185">Reference proteome</keyword>
<keyword evidence="2" id="KW-0863">Zinc-finger</keyword>
<dbReference type="InterPro" id="IPR038718">
    <property type="entry name" value="SNF2-like_sf"/>
</dbReference>
<dbReference type="RefSeq" id="WP_344826881.1">
    <property type="nucleotide sequence ID" value="NZ_BAABEZ010000022.1"/>
</dbReference>
<dbReference type="InterPro" id="IPR001650">
    <property type="entry name" value="Helicase_C-like"/>
</dbReference>
<dbReference type="InterPro" id="IPR000330">
    <property type="entry name" value="SNF2_N"/>
</dbReference>
<dbReference type="SUPFAM" id="SSF52540">
    <property type="entry name" value="P-loop containing nucleoside triphosphate hydrolases"/>
    <property type="match status" value="2"/>
</dbReference>
<evidence type="ECO:0000313" key="6">
    <source>
        <dbReference type="EMBL" id="GAA4456638.1"/>
    </source>
</evidence>
<dbReference type="CDD" id="cd18793">
    <property type="entry name" value="SF2_C_SNF"/>
    <property type="match status" value="1"/>
</dbReference>
<dbReference type="Pfam" id="PF00271">
    <property type="entry name" value="Helicase_C"/>
    <property type="match status" value="1"/>
</dbReference>
<dbReference type="PROSITE" id="PS51194">
    <property type="entry name" value="HELICASE_CTER"/>
    <property type="match status" value="1"/>
</dbReference>
<proteinExistence type="predicted"/>
<dbReference type="Pfam" id="PF04434">
    <property type="entry name" value="SWIM"/>
    <property type="match status" value="1"/>
</dbReference>